<accession>A0A0D7A2D2</accession>
<keyword evidence="3" id="KW-1185">Reference proteome</keyword>
<proteinExistence type="predicted"/>
<organism evidence="2 3">
    <name type="scientific">Fistulina hepatica ATCC 64428</name>
    <dbReference type="NCBI Taxonomy" id="1128425"/>
    <lineage>
        <taxon>Eukaryota</taxon>
        <taxon>Fungi</taxon>
        <taxon>Dikarya</taxon>
        <taxon>Basidiomycota</taxon>
        <taxon>Agaricomycotina</taxon>
        <taxon>Agaricomycetes</taxon>
        <taxon>Agaricomycetidae</taxon>
        <taxon>Agaricales</taxon>
        <taxon>Fistulinaceae</taxon>
        <taxon>Fistulina</taxon>
    </lineage>
</organism>
<evidence type="ECO:0000313" key="2">
    <source>
        <dbReference type="EMBL" id="KIY44958.1"/>
    </source>
</evidence>
<sequence>MRSCLKVPHLAGLQRSPSSKFVSFSDDDDVHIADEWDRTPTQPTKDLCYHEILEMKAIQNSLPQADQLSDPLTGRPARQFLSKIPITLLPLLSDESASESSQPPPPSTSTSNFPRVP</sequence>
<gene>
    <name evidence="2" type="ORF">FISHEDRAFT_25379</name>
</gene>
<dbReference type="AlphaFoldDB" id="A0A0D7A2D2"/>
<feature type="region of interest" description="Disordered" evidence="1">
    <location>
        <begin position="93"/>
        <end position="117"/>
    </location>
</feature>
<dbReference type="OrthoDB" id="2802795at2759"/>
<evidence type="ECO:0000256" key="1">
    <source>
        <dbReference type="SAM" id="MobiDB-lite"/>
    </source>
</evidence>
<protein>
    <submittedName>
        <fullName evidence="2">Uncharacterized protein</fullName>
    </submittedName>
</protein>
<dbReference type="Proteomes" id="UP000054144">
    <property type="component" value="Unassembled WGS sequence"/>
</dbReference>
<dbReference type="EMBL" id="KN882063">
    <property type="protein sequence ID" value="KIY44958.1"/>
    <property type="molecule type" value="Genomic_DNA"/>
</dbReference>
<feature type="non-terminal residue" evidence="2">
    <location>
        <position position="117"/>
    </location>
</feature>
<name>A0A0D7A2D2_9AGAR</name>
<evidence type="ECO:0000313" key="3">
    <source>
        <dbReference type="Proteomes" id="UP000054144"/>
    </source>
</evidence>
<reference evidence="2 3" key="1">
    <citation type="journal article" date="2015" name="Fungal Genet. Biol.">
        <title>Evolution of novel wood decay mechanisms in Agaricales revealed by the genome sequences of Fistulina hepatica and Cylindrobasidium torrendii.</title>
        <authorList>
            <person name="Floudas D."/>
            <person name="Held B.W."/>
            <person name="Riley R."/>
            <person name="Nagy L.G."/>
            <person name="Koehler G."/>
            <person name="Ransdell A.S."/>
            <person name="Younus H."/>
            <person name="Chow J."/>
            <person name="Chiniquy J."/>
            <person name="Lipzen A."/>
            <person name="Tritt A."/>
            <person name="Sun H."/>
            <person name="Haridas S."/>
            <person name="LaButti K."/>
            <person name="Ohm R.A."/>
            <person name="Kues U."/>
            <person name="Blanchette R.A."/>
            <person name="Grigoriev I.V."/>
            <person name="Minto R.E."/>
            <person name="Hibbett D.S."/>
        </authorList>
    </citation>
    <scope>NUCLEOTIDE SEQUENCE [LARGE SCALE GENOMIC DNA]</scope>
    <source>
        <strain evidence="2 3">ATCC 64428</strain>
    </source>
</reference>